<gene>
    <name evidence="1" type="ORF">HW555_011735</name>
</gene>
<evidence type="ECO:0000313" key="2">
    <source>
        <dbReference type="Proteomes" id="UP000648187"/>
    </source>
</evidence>
<accession>A0A835KYK9</accession>
<organism evidence="1 2">
    <name type="scientific">Spodoptera exigua</name>
    <name type="common">Beet armyworm</name>
    <name type="synonym">Noctua fulgens</name>
    <dbReference type="NCBI Taxonomy" id="7107"/>
    <lineage>
        <taxon>Eukaryota</taxon>
        <taxon>Metazoa</taxon>
        <taxon>Ecdysozoa</taxon>
        <taxon>Arthropoda</taxon>
        <taxon>Hexapoda</taxon>
        <taxon>Insecta</taxon>
        <taxon>Pterygota</taxon>
        <taxon>Neoptera</taxon>
        <taxon>Endopterygota</taxon>
        <taxon>Lepidoptera</taxon>
        <taxon>Glossata</taxon>
        <taxon>Ditrysia</taxon>
        <taxon>Noctuoidea</taxon>
        <taxon>Noctuidae</taxon>
        <taxon>Amphipyrinae</taxon>
        <taxon>Spodoptera</taxon>
    </lineage>
</organism>
<dbReference type="EMBL" id="JACKWZ010000369">
    <property type="protein sequence ID" value="KAF9408671.1"/>
    <property type="molecule type" value="Genomic_DNA"/>
</dbReference>
<feature type="non-terminal residue" evidence="1">
    <location>
        <position position="1"/>
    </location>
</feature>
<evidence type="ECO:0000313" key="1">
    <source>
        <dbReference type="EMBL" id="KAF9408671.1"/>
    </source>
</evidence>
<dbReference type="Proteomes" id="UP000648187">
    <property type="component" value="Unassembled WGS sequence"/>
</dbReference>
<protein>
    <submittedName>
        <fullName evidence="1">Uncharacterized protein</fullName>
    </submittedName>
</protein>
<name>A0A835KYK9_SPOEX</name>
<comment type="caution">
    <text evidence="1">The sequence shown here is derived from an EMBL/GenBank/DDBJ whole genome shotgun (WGS) entry which is preliminary data.</text>
</comment>
<reference evidence="1" key="1">
    <citation type="submission" date="2020-08" db="EMBL/GenBank/DDBJ databases">
        <title>Spodoptera exigua strain:BAW_Kor-Di-RS1 Genome sequencing and assembly.</title>
        <authorList>
            <person name="Kim J."/>
            <person name="Nam H.Y."/>
            <person name="Kwon M."/>
            <person name="Choi J.H."/>
            <person name="Cho S.R."/>
            <person name="Kim G.-H."/>
        </authorList>
    </citation>
    <scope>NUCLEOTIDE SEQUENCE</scope>
    <source>
        <strain evidence="1">BAW_Kor-Di-RS1</strain>
        <tissue evidence="1">Whole-body</tissue>
    </source>
</reference>
<keyword evidence="2" id="KW-1185">Reference proteome</keyword>
<dbReference type="AlphaFoldDB" id="A0A835KYK9"/>
<sequence>MECDWNHYLRWTALEENKRFKNRTRSFKRKLNSLFRRKITMVDVEFISKVTLPMYETYF</sequence>
<proteinExistence type="predicted"/>